<protein>
    <submittedName>
        <fullName evidence="3">Uncharacterized protein</fullName>
    </submittedName>
</protein>
<reference evidence="3 4" key="1">
    <citation type="journal article" date="2016" name="Mol. Biol. Evol.">
        <title>Comparative Genomics of Early-Diverging Mushroom-Forming Fungi Provides Insights into the Origins of Lignocellulose Decay Capabilities.</title>
        <authorList>
            <person name="Nagy L.G."/>
            <person name="Riley R."/>
            <person name="Tritt A."/>
            <person name="Adam C."/>
            <person name="Daum C."/>
            <person name="Floudas D."/>
            <person name="Sun H."/>
            <person name="Yadav J.S."/>
            <person name="Pangilinan J."/>
            <person name="Larsson K.H."/>
            <person name="Matsuura K."/>
            <person name="Barry K."/>
            <person name="Labutti K."/>
            <person name="Kuo R."/>
            <person name="Ohm R.A."/>
            <person name="Bhattacharya S.S."/>
            <person name="Shirouzu T."/>
            <person name="Yoshinaga Y."/>
            <person name="Martin F.M."/>
            <person name="Grigoriev I.V."/>
            <person name="Hibbett D.S."/>
        </authorList>
    </citation>
    <scope>NUCLEOTIDE SEQUENCE [LARGE SCALE GENOMIC DNA]</scope>
    <source>
        <strain evidence="3 4">CBS 109695</strain>
    </source>
</reference>
<evidence type="ECO:0000256" key="1">
    <source>
        <dbReference type="SAM" id="MobiDB-lite"/>
    </source>
</evidence>
<sequence length="475" mass="51292">MLLVSLNQASRRQVAHSLPSPASSVPCSRSSSAMSPRTAVPESAGGYPKNIAKLSRQEAVNLILESNKAELKRALVPAINEPLSTSLSLTNTTTNTSVFGTAHSIFAPWVPFCVLSCFMDAFPTALPPDLIAPSPSPHPPVLVRQTTLLLEIYYDFTCQDLPPAIEDAHERVLGLEQGWSARVLNWNTGALGRRRRGRWGCLGSYPPSATIPALHLHGHPVEVRTFAARETVEGLVQGASVPNVGLRASMYCEFGFVCQSHGPLSSKEITGLGSFETAFGSDLDKLTSLECSFHLRRFFDSVTANSTVMTCSVTIFAVTQAFANITIGATMFSIVYFKCKPHAMPRSAMLLSMLLRRTLATGVLTSLCKEIMSRIHYLRECMLIRGNLTVYINFMLAAQLKAGGGRIVLTGDGRSTSADGGRIGGTRVQMQCPWPGGGGPGENQICAKGNDKIIMDKMWQRSGNEAALEKSEAGR</sequence>
<keyword evidence="2" id="KW-0472">Membrane</keyword>
<proteinExistence type="predicted"/>
<name>A0A166D4W0_9AGAM</name>
<accession>A0A166D4W0</accession>
<keyword evidence="4" id="KW-1185">Reference proteome</keyword>
<feature type="region of interest" description="Disordered" evidence="1">
    <location>
        <begin position="7"/>
        <end position="47"/>
    </location>
</feature>
<evidence type="ECO:0000256" key="2">
    <source>
        <dbReference type="SAM" id="Phobius"/>
    </source>
</evidence>
<feature type="transmembrane region" description="Helical" evidence="2">
    <location>
        <begin position="315"/>
        <end position="337"/>
    </location>
</feature>
<dbReference type="EMBL" id="KV417619">
    <property type="protein sequence ID" value="KZP14318.1"/>
    <property type="molecule type" value="Genomic_DNA"/>
</dbReference>
<evidence type="ECO:0000313" key="4">
    <source>
        <dbReference type="Proteomes" id="UP000076532"/>
    </source>
</evidence>
<keyword evidence="2" id="KW-0812">Transmembrane</keyword>
<evidence type="ECO:0000313" key="3">
    <source>
        <dbReference type="EMBL" id="KZP14318.1"/>
    </source>
</evidence>
<feature type="compositionally biased region" description="Low complexity" evidence="1">
    <location>
        <begin position="19"/>
        <end position="37"/>
    </location>
</feature>
<keyword evidence="2" id="KW-1133">Transmembrane helix</keyword>
<organism evidence="3 4">
    <name type="scientific">Athelia psychrophila</name>
    <dbReference type="NCBI Taxonomy" id="1759441"/>
    <lineage>
        <taxon>Eukaryota</taxon>
        <taxon>Fungi</taxon>
        <taxon>Dikarya</taxon>
        <taxon>Basidiomycota</taxon>
        <taxon>Agaricomycotina</taxon>
        <taxon>Agaricomycetes</taxon>
        <taxon>Agaricomycetidae</taxon>
        <taxon>Atheliales</taxon>
        <taxon>Atheliaceae</taxon>
        <taxon>Athelia</taxon>
    </lineage>
</organism>
<dbReference type="OrthoDB" id="3268246at2759"/>
<dbReference type="AlphaFoldDB" id="A0A166D4W0"/>
<gene>
    <name evidence="3" type="ORF">FIBSPDRAFT_896694</name>
</gene>
<dbReference type="Proteomes" id="UP000076532">
    <property type="component" value="Unassembled WGS sequence"/>
</dbReference>